<dbReference type="PANTHER" id="PTHR34569">
    <property type="entry name" value="EXPRESSED PROTEIN"/>
    <property type="match status" value="1"/>
</dbReference>
<dbReference type="EnsemblPlants" id="OB11G13010.1">
    <property type="protein sequence ID" value="OB11G13010.1"/>
    <property type="gene ID" value="OB11G13010"/>
</dbReference>
<organism evidence="2">
    <name type="scientific">Oryza brachyantha</name>
    <name type="common">malo sina</name>
    <dbReference type="NCBI Taxonomy" id="4533"/>
    <lineage>
        <taxon>Eukaryota</taxon>
        <taxon>Viridiplantae</taxon>
        <taxon>Streptophyta</taxon>
        <taxon>Embryophyta</taxon>
        <taxon>Tracheophyta</taxon>
        <taxon>Spermatophyta</taxon>
        <taxon>Magnoliopsida</taxon>
        <taxon>Liliopsida</taxon>
        <taxon>Poales</taxon>
        <taxon>Poaceae</taxon>
        <taxon>BOP clade</taxon>
        <taxon>Oryzoideae</taxon>
        <taxon>Oryzeae</taxon>
        <taxon>Oryzinae</taxon>
        <taxon>Oryza</taxon>
    </lineage>
</organism>
<reference evidence="2" key="2">
    <citation type="submission" date="2013-04" db="UniProtKB">
        <authorList>
            <consortium name="EnsemblPlants"/>
        </authorList>
    </citation>
    <scope>IDENTIFICATION</scope>
</reference>
<feature type="region of interest" description="Disordered" evidence="1">
    <location>
        <begin position="73"/>
        <end position="105"/>
    </location>
</feature>
<reference evidence="2" key="1">
    <citation type="journal article" date="2013" name="Nat. Commun.">
        <title>Whole-genome sequencing of Oryza brachyantha reveals mechanisms underlying Oryza genome evolution.</title>
        <authorList>
            <person name="Chen J."/>
            <person name="Huang Q."/>
            <person name="Gao D."/>
            <person name="Wang J."/>
            <person name="Lang Y."/>
            <person name="Liu T."/>
            <person name="Li B."/>
            <person name="Bai Z."/>
            <person name="Luis Goicoechea J."/>
            <person name="Liang C."/>
            <person name="Chen C."/>
            <person name="Zhang W."/>
            <person name="Sun S."/>
            <person name="Liao Y."/>
            <person name="Zhang X."/>
            <person name="Yang L."/>
            <person name="Song C."/>
            <person name="Wang M."/>
            <person name="Shi J."/>
            <person name="Liu G."/>
            <person name="Liu J."/>
            <person name="Zhou H."/>
            <person name="Zhou W."/>
            <person name="Yu Q."/>
            <person name="An N."/>
            <person name="Chen Y."/>
            <person name="Cai Q."/>
            <person name="Wang B."/>
            <person name="Liu B."/>
            <person name="Min J."/>
            <person name="Huang Y."/>
            <person name="Wu H."/>
            <person name="Li Z."/>
            <person name="Zhang Y."/>
            <person name="Yin Y."/>
            <person name="Song W."/>
            <person name="Jiang J."/>
            <person name="Jackson S.A."/>
            <person name="Wing R.A."/>
            <person name="Wang J."/>
            <person name="Chen M."/>
        </authorList>
    </citation>
    <scope>NUCLEOTIDE SEQUENCE [LARGE SCALE GENOMIC DNA]</scope>
    <source>
        <strain evidence="2">cv. IRGC 101232</strain>
    </source>
</reference>
<dbReference type="STRING" id="4533.J3N665"/>
<dbReference type="OMA" id="TWAPPEI"/>
<dbReference type="Proteomes" id="UP000006038">
    <property type="component" value="Chromosome 11"/>
</dbReference>
<dbReference type="AlphaFoldDB" id="J3N665"/>
<dbReference type="Gramene" id="OB11G13010.1">
    <property type="protein sequence ID" value="OB11G13010.1"/>
    <property type="gene ID" value="OB11G13010"/>
</dbReference>
<dbReference type="HOGENOM" id="CLU_109979_0_0_1"/>
<name>J3N665_ORYBR</name>
<keyword evidence="3" id="KW-1185">Reference proteome</keyword>
<protein>
    <submittedName>
        <fullName evidence="2">Uncharacterized protein</fullName>
    </submittedName>
</protein>
<proteinExistence type="predicted"/>
<accession>J3N665</accession>
<dbReference type="PANTHER" id="PTHR34569:SF2">
    <property type="entry name" value="EXPRESSED PROTEIN"/>
    <property type="match status" value="1"/>
</dbReference>
<evidence type="ECO:0000256" key="1">
    <source>
        <dbReference type="SAM" id="MobiDB-lite"/>
    </source>
</evidence>
<sequence length="199" mass="20808">MESSSSSAIFRFDLTPLDPLVLHNPAVAESPSPARKRCRLGGPVAMNGESGGGASVTSAAAASTSGGEFDLRHWRAGTGAKRAGSGMRRRWAPPEIEIPGGGGGGARGYTSLRDILSSPEYAASSSSFSPAVFCAGGGGSCGDIHMIRHPLVKHAAYAYLQMTPSARDDPGRRHRRRWRGPLCRLLLGCLGFVGALFGR</sequence>
<evidence type="ECO:0000313" key="2">
    <source>
        <dbReference type="EnsemblPlants" id="OB11G13010.1"/>
    </source>
</evidence>
<evidence type="ECO:0000313" key="3">
    <source>
        <dbReference type="Proteomes" id="UP000006038"/>
    </source>
</evidence>
<dbReference type="eggNOG" id="ENOG502S4FH">
    <property type="taxonomic scope" value="Eukaryota"/>
</dbReference>